<protein>
    <submittedName>
        <fullName evidence="2">Polymer-forming cytoskeletal protein</fullName>
    </submittedName>
</protein>
<comment type="similarity">
    <text evidence="1">Belongs to the bactofilin family.</text>
</comment>
<keyword evidence="3" id="KW-1185">Reference proteome</keyword>
<dbReference type="InterPro" id="IPR007607">
    <property type="entry name" value="BacA/B"/>
</dbReference>
<name>A0A6I6G8R9_9BACT</name>
<dbReference type="AlphaFoldDB" id="A0A6I6G8R9"/>
<dbReference type="KEGG" id="fls:GLV81_06970"/>
<gene>
    <name evidence="2" type="ORF">GLV81_06970</name>
</gene>
<dbReference type="RefSeq" id="WP_157478054.1">
    <property type="nucleotide sequence ID" value="NZ_CP046566.1"/>
</dbReference>
<evidence type="ECO:0000313" key="3">
    <source>
        <dbReference type="Proteomes" id="UP000426027"/>
    </source>
</evidence>
<dbReference type="PANTHER" id="PTHR35024:SF4">
    <property type="entry name" value="POLYMER-FORMING CYTOSKELETAL PROTEIN"/>
    <property type="match status" value="1"/>
</dbReference>
<dbReference type="PANTHER" id="PTHR35024">
    <property type="entry name" value="HYPOTHETICAL CYTOSOLIC PROTEIN"/>
    <property type="match status" value="1"/>
</dbReference>
<organism evidence="2 3">
    <name type="scientific">Phnomibacter ginsenosidimutans</name>
    <dbReference type="NCBI Taxonomy" id="2676868"/>
    <lineage>
        <taxon>Bacteria</taxon>
        <taxon>Pseudomonadati</taxon>
        <taxon>Bacteroidota</taxon>
        <taxon>Chitinophagia</taxon>
        <taxon>Chitinophagales</taxon>
        <taxon>Chitinophagaceae</taxon>
        <taxon>Phnomibacter</taxon>
    </lineage>
</organism>
<proteinExistence type="inferred from homology"/>
<dbReference type="Proteomes" id="UP000426027">
    <property type="component" value="Chromosome"/>
</dbReference>
<evidence type="ECO:0000256" key="1">
    <source>
        <dbReference type="ARBA" id="ARBA00044755"/>
    </source>
</evidence>
<evidence type="ECO:0000313" key="2">
    <source>
        <dbReference type="EMBL" id="QGW27873.1"/>
    </source>
</evidence>
<accession>A0A6I6G8R9</accession>
<reference evidence="2 3" key="1">
    <citation type="submission" date="2019-11" db="EMBL/GenBank/DDBJ databases">
        <authorList>
            <person name="Im W.T."/>
        </authorList>
    </citation>
    <scope>NUCLEOTIDE SEQUENCE [LARGE SCALE GENOMIC DNA]</scope>
    <source>
        <strain evidence="2 3">SB-02</strain>
    </source>
</reference>
<dbReference type="Pfam" id="PF04519">
    <property type="entry name" value="Bactofilin"/>
    <property type="match status" value="1"/>
</dbReference>
<dbReference type="EMBL" id="CP046566">
    <property type="protein sequence ID" value="QGW27873.1"/>
    <property type="molecule type" value="Genomic_DNA"/>
</dbReference>
<sequence length="136" mass="13946">MGDAQPGSDATTIVAAGTKAIGDFECANHLRIDGQIEGNIQCDSKVVIGQSGKVSGAISCGNADISGHLFGDIVVAESLILRKSAVVHGDIQANLLQMEAGVTFNGKCHMGPKTGADSIALKKTKKQPVLVTDDAD</sequence>